<dbReference type="SUPFAM" id="SSF109604">
    <property type="entry name" value="HD-domain/PDEase-like"/>
    <property type="match status" value="1"/>
</dbReference>
<evidence type="ECO:0000313" key="2">
    <source>
        <dbReference type="EMBL" id="ODG93087.1"/>
    </source>
</evidence>
<dbReference type="Gene3D" id="1.10.3210.10">
    <property type="entry name" value="Hypothetical protein af1432"/>
    <property type="match status" value="1"/>
</dbReference>
<sequence length="188" mass="22190">MIKERSTFVTNELVELLRQLDHDTFLHGMRVGELSYKFSRYLDLTLRQTNQLHFIGYVHDIGKLKIPNSIVTKRGPLTDFEWNLMKNHTIYGHDLLKNLSYHNDILNAVRYHHENIDGTGYEGLYSNEIDFNSKIIRIVDSFDALTHDRSYRKKCSIEISLKKIQKLSGTVYDQDLIKEFTKFICKLY</sequence>
<dbReference type="CDD" id="cd00077">
    <property type="entry name" value="HDc"/>
    <property type="match status" value="1"/>
</dbReference>
<reference evidence="2 3" key="1">
    <citation type="submission" date="2016-07" db="EMBL/GenBank/DDBJ databases">
        <authorList>
            <person name="Townsley L."/>
            <person name="Shank E.A."/>
        </authorList>
    </citation>
    <scope>NUCLEOTIDE SEQUENCE [LARGE SCALE GENOMIC DNA]</scope>
    <source>
        <strain evidence="2 3">CH01</strain>
    </source>
</reference>
<dbReference type="InterPro" id="IPR037522">
    <property type="entry name" value="HD_GYP_dom"/>
</dbReference>
<dbReference type="SMART" id="SM00471">
    <property type="entry name" value="HDc"/>
    <property type="match status" value="1"/>
</dbReference>
<keyword evidence="3" id="KW-1185">Reference proteome</keyword>
<feature type="domain" description="HD-GYP" evidence="1">
    <location>
        <begin position="2"/>
        <end position="188"/>
    </location>
</feature>
<dbReference type="InterPro" id="IPR003607">
    <property type="entry name" value="HD/PDEase_dom"/>
</dbReference>
<accession>A0ABX2ZWZ9</accession>
<organism evidence="2 3">
    <name type="scientific">Gottfriedia luciferensis</name>
    <dbReference type="NCBI Taxonomy" id="178774"/>
    <lineage>
        <taxon>Bacteria</taxon>
        <taxon>Bacillati</taxon>
        <taxon>Bacillota</taxon>
        <taxon>Bacilli</taxon>
        <taxon>Bacillales</taxon>
        <taxon>Bacillaceae</taxon>
        <taxon>Gottfriedia</taxon>
    </lineage>
</organism>
<dbReference type="Proteomes" id="UP000094580">
    <property type="component" value="Unassembled WGS sequence"/>
</dbReference>
<evidence type="ECO:0000313" key="3">
    <source>
        <dbReference type="Proteomes" id="UP000094580"/>
    </source>
</evidence>
<dbReference type="Pfam" id="PF13487">
    <property type="entry name" value="HD_5"/>
    <property type="match status" value="1"/>
</dbReference>
<name>A0ABX2ZWZ9_9BACI</name>
<gene>
    <name evidence="2" type="ORF">BED47_16375</name>
</gene>
<dbReference type="EMBL" id="MDKC01000003">
    <property type="protein sequence ID" value="ODG93087.1"/>
    <property type="molecule type" value="Genomic_DNA"/>
</dbReference>
<comment type="caution">
    <text evidence="2">The sequence shown here is derived from an EMBL/GenBank/DDBJ whole genome shotgun (WGS) entry which is preliminary data.</text>
</comment>
<protein>
    <recommendedName>
        <fullName evidence="1">HD-GYP domain-containing protein</fullName>
    </recommendedName>
</protein>
<proteinExistence type="predicted"/>
<dbReference type="PROSITE" id="PS51832">
    <property type="entry name" value="HD_GYP"/>
    <property type="match status" value="1"/>
</dbReference>
<dbReference type="PANTHER" id="PTHR43155">
    <property type="entry name" value="CYCLIC DI-GMP PHOSPHODIESTERASE PA4108-RELATED"/>
    <property type="match status" value="1"/>
</dbReference>
<evidence type="ECO:0000259" key="1">
    <source>
        <dbReference type="PROSITE" id="PS51832"/>
    </source>
</evidence>
<dbReference type="PANTHER" id="PTHR43155:SF2">
    <property type="entry name" value="CYCLIC DI-GMP PHOSPHODIESTERASE PA4108"/>
    <property type="match status" value="1"/>
</dbReference>
<dbReference type="RefSeq" id="WP_025568683.1">
    <property type="nucleotide sequence ID" value="NZ_MDKC01000003.1"/>
</dbReference>